<dbReference type="PANTHER" id="PTHR46957:SF3">
    <property type="entry name" value="CYTOKINE RECEPTOR"/>
    <property type="match status" value="1"/>
</dbReference>
<keyword evidence="2" id="KW-1185">Reference proteome</keyword>
<sequence>MNEVNHMEKNVPSAPLNLRVELADGNTVRLNWDPPLSPNGQIKGYYVYKEKLLNGAPVPDKLHKVAAIQDAQKTEFVVERLDPNTEYVFRVNAFNRHGDGEFSESQPIVTGGIPPPPPQIVSVSVEPKDPDGFPVKAKISWAPHDQKSPHESPIDRYILWYRPEGKDFRKIVVNGTQTEAWLNGLWLGRTYEIIICAENEEGSSFNITERLVTPVGVPDAEPSGVHYEVVDGKMRISWEPPAEERRNGEITSYRAILTPMHSDGQPIEKTVAGSDKAAVFSVEPRKSYTFKVAAATMKGYGPYSPVLTINPDPAGW</sequence>
<feature type="domain" description="Fibronectin type-III" evidence="1">
    <location>
        <begin position="117"/>
        <end position="220"/>
    </location>
</feature>
<dbReference type="InterPro" id="IPR050713">
    <property type="entry name" value="RTP_Phos/Ushers"/>
</dbReference>
<dbReference type="InterPro" id="IPR013783">
    <property type="entry name" value="Ig-like_fold"/>
</dbReference>
<dbReference type="InterPro" id="IPR003961">
    <property type="entry name" value="FN3_dom"/>
</dbReference>
<dbReference type="Proteomes" id="UP000887575">
    <property type="component" value="Unassembled WGS sequence"/>
</dbReference>
<dbReference type="GO" id="GO:0016020">
    <property type="term" value="C:membrane"/>
    <property type="evidence" value="ECO:0007669"/>
    <property type="project" value="UniProtKB-SubCell"/>
</dbReference>
<organism evidence="2 3">
    <name type="scientific">Mesorhabditis belari</name>
    <dbReference type="NCBI Taxonomy" id="2138241"/>
    <lineage>
        <taxon>Eukaryota</taxon>
        <taxon>Metazoa</taxon>
        <taxon>Ecdysozoa</taxon>
        <taxon>Nematoda</taxon>
        <taxon>Chromadorea</taxon>
        <taxon>Rhabditida</taxon>
        <taxon>Rhabditina</taxon>
        <taxon>Rhabditomorpha</taxon>
        <taxon>Rhabditoidea</taxon>
        <taxon>Rhabditidae</taxon>
        <taxon>Mesorhabditinae</taxon>
        <taxon>Mesorhabditis</taxon>
    </lineage>
</organism>
<dbReference type="CDD" id="cd00063">
    <property type="entry name" value="FN3"/>
    <property type="match status" value="3"/>
</dbReference>
<name>A0AAF3EEQ5_9BILA</name>
<evidence type="ECO:0000313" key="3">
    <source>
        <dbReference type="WBParaSite" id="MBELARI_LOCUS12454"/>
    </source>
</evidence>
<dbReference type="PROSITE" id="PS50853">
    <property type="entry name" value="FN3"/>
    <property type="match status" value="3"/>
</dbReference>
<accession>A0AAF3EEQ5</accession>
<dbReference type="Gene3D" id="2.60.40.10">
    <property type="entry name" value="Immunoglobulins"/>
    <property type="match status" value="3"/>
</dbReference>
<feature type="domain" description="Fibronectin type-III" evidence="1">
    <location>
        <begin position="221"/>
        <end position="314"/>
    </location>
</feature>
<dbReference type="PANTHER" id="PTHR46957">
    <property type="entry name" value="CYTOKINE RECEPTOR"/>
    <property type="match status" value="1"/>
</dbReference>
<evidence type="ECO:0000313" key="2">
    <source>
        <dbReference type="Proteomes" id="UP000887575"/>
    </source>
</evidence>
<dbReference type="PRINTS" id="PR00014">
    <property type="entry name" value="FNTYPEIII"/>
</dbReference>
<protein>
    <submittedName>
        <fullName evidence="3">Fibronectin type-III domain-containing protein</fullName>
    </submittedName>
</protein>
<dbReference type="InterPro" id="IPR036116">
    <property type="entry name" value="FN3_sf"/>
</dbReference>
<evidence type="ECO:0000259" key="1">
    <source>
        <dbReference type="PROSITE" id="PS50853"/>
    </source>
</evidence>
<feature type="domain" description="Fibronectin type-III" evidence="1">
    <location>
        <begin position="14"/>
        <end position="116"/>
    </location>
</feature>
<dbReference type="SUPFAM" id="SSF49265">
    <property type="entry name" value="Fibronectin type III"/>
    <property type="match status" value="2"/>
</dbReference>
<reference evidence="3" key="1">
    <citation type="submission" date="2024-02" db="UniProtKB">
        <authorList>
            <consortium name="WormBaseParasite"/>
        </authorList>
    </citation>
    <scope>IDENTIFICATION</scope>
</reference>
<dbReference type="Pfam" id="PF00041">
    <property type="entry name" value="fn3"/>
    <property type="match status" value="3"/>
</dbReference>
<dbReference type="AlphaFoldDB" id="A0AAF3EEQ5"/>
<proteinExistence type="predicted"/>
<dbReference type="SMART" id="SM00060">
    <property type="entry name" value="FN3"/>
    <property type="match status" value="3"/>
</dbReference>
<dbReference type="WBParaSite" id="MBELARI_LOCUS12454">
    <property type="protein sequence ID" value="MBELARI_LOCUS12454"/>
    <property type="gene ID" value="MBELARI_LOCUS12454"/>
</dbReference>